<dbReference type="Proteomes" id="UP000887574">
    <property type="component" value="Unplaced"/>
</dbReference>
<protein>
    <submittedName>
        <fullName evidence="2">Uncharacterized protein</fullName>
    </submittedName>
</protein>
<name>A0A915ESM6_9BILA</name>
<keyword evidence="1" id="KW-1185">Reference proteome</keyword>
<dbReference type="WBParaSite" id="jg8877">
    <property type="protein sequence ID" value="jg8877"/>
    <property type="gene ID" value="jg8877"/>
</dbReference>
<accession>A0A915ESM6</accession>
<organism evidence="1 2">
    <name type="scientific">Ditylenchus dipsaci</name>
    <dbReference type="NCBI Taxonomy" id="166011"/>
    <lineage>
        <taxon>Eukaryota</taxon>
        <taxon>Metazoa</taxon>
        <taxon>Ecdysozoa</taxon>
        <taxon>Nematoda</taxon>
        <taxon>Chromadorea</taxon>
        <taxon>Rhabditida</taxon>
        <taxon>Tylenchina</taxon>
        <taxon>Tylenchomorpha</taxon>
        <taxon>Sphaerularioidea</taxon>
        <taxon>Anguinidae</taxon>
        <taxon>Anguininae</taxon>
        <taxon>Ditylenchus</taxon>
    </lineage>
</organism>
<dbReference type="AlphaFoldDB" id="A0A915ESM6"/>
<sequence>MMPKPKKSSDADDCHENLGQLRDELFGQLQFRSVQVGDLQKEVFWFATGDLKLLSALYGHMGSASSHPCLLPVSTLYPTRSASLLQVSQAWNECNAKAQAQINEFGKLVDDYVTFLKEKLPSMTITPKCHLLYSHVQSFMDQHLFWGLISEQSIEALHAVVNRDERRLASQRNRSEIVVKIIQYSFLRNVLFDMEIVCEDDDELFK</sequence>
<proteinExistence type="predicted"/>
<reference evidence="2" key="1">
    <citation type="submission" date="2022-11" db="UniProtKB">
        <authorList>
            <consortium name="WormBaseParasite"/>
        </authorList>
    </citation>
    <scope>IDENTIFICATION</scope>
</reference>
<dbReference type="PANTHER" id="PTHR31424:SF4">
    <property type="entry name" value="AUTOPHAGY-RELATED PROTEIN 14-RELATED"/>
    <property type="match status" value="1"/>
</dbReference>
<dbReference type="PANTHER" id="PTHR31424">
    <property type="entry name" value="PROTEIN CBG23806"/>
    <property type="match status" value="1"/>
</dbReference>
<evidence type="ECO:0000313" key="1">
    <source>
        <dbReference type="Proteomes" id="UP000887574"/>
    </source>
</evidence>
<evidence type="ECO:0000313" key="2">
    <source>
        <dbReference type="WBParaSite" id="jg8877"/>
    </source>
</evidence>